<proteinExistence type="predicted"/>
<sequence length="161" mass="17385">MPIPGRRYIVVQYEKDRLVTQAEKDRIVEQSDHSKLKGTTKITDGTNIGTVTDEGYQDVKTHSSDFCFAMDYGGAQAAAVIITPTAGKKIKVIQVYVSTESITADVALTFGVGTPQFFKLYTAKTQTHTGPVVCAVGPVDTSINLICGAKTFVAIAYDEVE</sequence>
<protein>
    <submittedName>
        <fullName evidence="1">Uncharacterized protein</fullName>
    </submittedName>
</protein>
<dbReference type="EMBL" id="BART01025088">
    <property type="protein sequence ID" value="GAG96593.1"/>
    <property type="molecule type" value="Genomic_DNA"/>
</dbReference>
<dbReference type="AlphaFoldDB" id="X1CK52"/>
<name>X1CK52_9ZZZZ</name>
<accession>X1CK52</accession>
<evidence type="ECO:0000313" key="1">
    <source>
        <dbReference type="EMBL" id="GAG96593.1"/>
    </source>
</evidence>
<gene>
    <name evidence="1" type="ORF">S01H4_45117</name>
</gene>
<organism evidence="1">
    <name type="scientific">marine sediment metagenome</name>
    <dbReference type="NCBI Taxonomy" id="412755"/>
    <lineage>
        <taxon>unclassified sequences</taxon>
        <taxon>metagenomes</taxon>
        <taxon>ecological metagenomes</taxon>
    </lineage>
</organism>
<reference evidence="1" key="1">
    <citation type="journal article" date="2014" name="Front. Microbiol.">
        <title>High frequency of phylogenetically diverse reductive dehalogenase-homologous genes in deep subseafloor sedimentary metagenomes.</title>
        <authorList>
            <person name="Kawai M."/>
            <person name="Futagami T."/>
            <person name="Toyoda A."/>
            <person name="Takaki Y."/>
            <person name="Nishi S."/>
            <person name="Hori S."/>
            <person name="Arai W."/>
            <person name="Tsubouchi T."/>
            <person name="Morono Y."/>
            <person name="Uchiyama I."/>
            <person name="Ito T."/>
            <person name="Fujiyama A."/>
            <person name="Inagaki F."/>
            <person name="Takami H."/>
        </authorList>
    </citation>
    <scope>NUCLEOTIDE SEQUENCE</scope>
    <source>
        <strain evidence="1">Expedition CK06-06</strain>
    </source>
</reference>
<comment type="caution">
    <text evidence="1">The sequence shown here is derived from an EMBL/GenBank/DDBJ whole genome shotgun (WGS) entry which is preliminary data.</text>
</comment>